<dbReference type="InterPro" id="IPR001258">
    <property type="entry name" value="NHL_repeat"/>
</dbReference>
<evidence type="ECO:0000313" key="3">
    <source>
        <dbReference type="Proteomes" id="UP000663842"/>
    </source>
</evidence>
<organism evidence="2 3">
    <name type="scientific">Rotaria magnacalcarata</name>
    <dbReference type="NCBI Taxonomy" id="392030"/>
    <lineage>
        <taxon>Eukaryota</taxon>
        <taxon>Metazoa</taxon>
        <taxon>Spiralia</taxon>
        <taxon>Gnathifera</taxon>
        <taxon>Rotifera</taxon>
        <taxon>Eurotatoria</taxon>
        <taxon>Bdelloidea</taxon>
        <taxon>Philodinida</taxon>
        <taxon>Philodinidae</taxon>
        <taxon>Rotaria</taxon>
    </lineage>
</organism>
<evidence type="ECO:0000256" key="1">
    <source>
        <dbReference type="ARBA" id="ARBA00022737"/>
    </source>
</evidence>
<comment type="caution">
    <text evidence="2">The sequence shown here is derived from an EMBL/GenBank/DDBJ whole genome shotgun (WGS) entry which is preliminary data.</text>
</comment>
<dbReference type="Gene3D" id="2.120.10.30">
    <property type="entry name" value="TolB, C-terminal domain"/>
    <property type="match status" value="2"/>
</dbReference>
<dbReference type="AlphaFoldDB" id="A0A819QIC2"/>
<dbReference type="InterPro" id="IPR011042">
    <property type="entry name" value="6-blade_b-propeller_TolB-like"/>
</dbReference>
<reference evidence="2" key="1">
    <citation type="submission" date="2021-02" db="EMBL/GenBank/DDBJ databases">
        <authorList>
            <person name="Nowell W R."/>
        </authorList>
    </citation>
    <scope>NUCLEOTIDE SEQUENCE</scope>
</reference>
<dbReference type="SUPFAM" id="SSF63829">
    <property type="entry name" value="Calcium-dependent phosphotriesterase"/>
    <property type="match status" value="1"/>
</dbReference>
<accession>A0A819QIC2</accession>
<dbReference type="EMBL" id="CAJOBF010002369">
    <property type="protein sequence ID" value="CAF4029401.1"/>
    <property type="molecule type" value="Genomic_DNA"/>
</dbReference>
<keyword evidence="1" id="KW-0677">Repeat</keyword>
<dbReference type="Pfam" id="PF01436">
    <property type="entry name" value="NHL"/>
    <property type="match status" value="1"/>
</dbReference>
<name>A0A819QIC2_9BILA</name>
<proteinExistence type="predicted"/>
<protein>
    <submittedName>
        <fullName evidence="2">Uncharacterized protein</fullName>
    </submittedName>
</protein>
<sequence>MSYASDASVGTVAVGSNGFGTSYTQLEYPVGLYFDSLTNSLVVANSAAHNIVRWILSDNSWTQVAGISGIQGNSSSLLNLPMGVTFDPMGNIEDRTIPGITSSPGVNDIQLNTPYSIRLDNQLNLYVVDLGNHRVQKFLRY</sequence>
<evidence type="ECO:0000313" key="2">
    <source>
        <dbReference type="EMBL" id="CAF4029401.1"/>
    </source>
</evidence>
<dbReference type="Proteomes" id="UP000663842">
    <property type="component" value="Unassembled WGS sequence"/>
</dbReference>
<gene>
    <name evidence="2" type="ORF">UXM345_LOCUS17898</name>
</gene>